<accession>K0S5N1</accession>
<protein>
    <submittedName>
        <fullName evidence="2">Uncharacterized protein</fullName>
    </submittedName>
</protein>
<dbReference type="EMBL" id="AGNL01036248">
    <property type="protein sequence ID" value="EJK54177.1"/>
    <property type="molecule type" value="Genomic_DNA"/>
</dbReference>
<dbReference type="AlphaFoldDB" id="K0S5N1"/>
<gene>
    <name evidence="2" type="ORF">THAOC_26258</name>
</gene>
<evidence type="ECO:0000256" key="1">
    <source>
        <dbReference type="SAM" id="MobiDB-lite"/>
    </source>
</evidence>
<evidence type="ECO:0000313" key="3">
    <source>
        <dbReference type="Proteomes" id="UP000266841"/>
    </source>
</evidence>
<dbReference type="Proteomes" id="UP000266841">
    <property type="component" value="Unassembled WGS sequence"/>
</dbReference>
<feature type="region of interest" description="Disordered" evidence="1">
    <location>
        <begin position="184"/>
        <end position="203"/>
    </location>
</feature>
<feature type="region of interest" description="Disordered" evidence="1">
    <location>
        <begin position="1"/>
        <end position="79"/>
    </location>
</feature>
<evidence type="ECO:0000313" key="2">
    <source>
        <dbReference type="EMBL" id="EJK54177.1"/>
    </source>
</evidence>
<comment type="caution">
    <text evidence="2">The sequence shown here is derived from an EMBL/GenBank/DDBJ whole genome shotgun (WGS) entry which is preliminary data.</text>
</comment>
<feature type="region of interest" description="Disordered" evidence="1">
    <location>
        <begin position="328"/>
        <end position="391"/>
    </location>
</feature>
<feature type="compositionally biased region" description="Basic and acidic residues" evidence="1">
    <location>
        <begin position="11"/>
        <end position="20"/>
    </location>
</feature>
<proteinExistence type="predicted"/>
<feature type="compositionally biased region" description="Low complexity" evidence="1">
    <location>
        <begin position="246"/>
        <end position="283"/>
    </location>
</feature>
<feature type="compositionally biased region" description="Basic and acidic residues" evidence="1">
    <location>
        <begin position="29"/>
        <end position="70"/>
    </location>
</feature>
<feature type="compositionally biased region" description="Pro residues" evidence="1">
    <location>
        <begin position="190"/>
        <end position="200"/>
    </location>
</feature>
<feature type="compositionally biased region" description="Acidic residues" evidence="1">
    <location>
        <begin position="361"/>
        <end position="371"/>
    </location>
</feature>
<feature type="compositionally biased region" description="Basic and acidic residues" evidence="1">
    <location>
        <begin position="375"/>
        <end position="391"/>
    </location>
</feature>
<feature type="region of interest" description="Disordered" evidence="1">
    <location>
        <begin position="246"/>
        <end position="297"/>
    </location>
</feature>
<keyword evidence="3" id="KW-1185">Reference proteome</keyword>
<reference evidence="2 3" key="1">
    <citation type="journal article" date="2012" name="Genome Biol.">
        <title>Genome and low-iron response of an oceanic diatom adapted to chronic iron limitation.</title>
        <authorList>
            <person name="Lommer M."/>
            <person name="Specht M."/>
            <person name="Roy A.S."/>
            <person name="Kraemer L."/>
            <person name="Andreson R."/>
            <person name="Gutowska M.A."/>
            <person name="Wolf J."/>
            <person name="Bergner S.V."/>
            <person name="Schilhabel M.B."/>
            <person name="Klostermeier U.C."/>
            <person name="Beiko R.G."/>
            <person name="Rosenstiel P."/>
            <person name="Hippler M."/>
            <person name="Laroche J."/>
        </authorList>
    </citation>
    <scope>NUCLEOTIDE SEQUENCE [LARGE SCALE GENOMIC DNA]</scope>
    <source>
        <strain evidence="2 3">CCMP1005</strain>
    </source>
</reference>
<organism evidence="2 3">
    <name type="scientific">Thalassiosira oceanica</name>
    <name type="common">Marine diatom</name>
    <dbReference type="NCBI Taxonomy" id="159749"/>
    <lineage>
        <taxon>Eukaryota</taxon>
        <taxon>Sar</taxon>
        <taxon>Stramenopiles</taxon>
        <taxon>Ochrophyta</taxon>
        <taxon>Bacillariophyta</taxon>
        <taxon>Coscinodiscophyceae</taxon>
        <taxon>Thalassiosirophycidae</taxon>
        <taxon>Thalassiosirales</taxon>
        <taxon>Thalassiosiraceae</taxon>
        <taxon>Thalassiosira</taxon>
    </lineage>
</organism>
<name>K0S5N1_THAOC</name>
<sequence>MSDQVQLSGKIAREREEARAKKMAPKYGGETKKKQTEPIDKKKKSAERTAINEREEIEMGLRPPNKDSRGVKLAPGAESVPNAKAAAMLLGPRPDAHMRKRTLSRAKKNSLRMKYEQAAASNAVNGVSLKQIGMPDNNGWGRRHHDAVERTDNLAEELQRERRDSDRFMRTMTMFLNQQMAQMIHRTPKQQPPPPAPRPPSNRRAELLSMYDDNLNRISRLQSIPQSQQHQQFFQRMNSDIIAEISSQTSPTSPPSESSAQLVSHPSSESSSPLASPLASPPSIRRNPYPEELPLGQPSFEPNFDVFNMTYPPVPTPALPGFARALPAPTAQREGEQMPSRRVRQRLNDTSQNNGYRADDWDSDSYDEELFGDPNVERQDEPRGPYKSCDR</sequence>